<gene>
    <name evidence="2" type="ORF">PVAND_015092</name>
</gene>
<keyword evidence="3" id="KW-1185">Reference proteome</keyword>
<evidence type="ECO:0000313" key="2">
    <source>
        <dbReference type="EMBL" id="KAG5667093.1"/>
    </source>
</evidence>
<name>A0A9J6BBL7_POLVA</name>
<evidence type="ECO:0000313" key="3">
    <source>
        <dbReference type="Proteomes" id="UP001107558"/>
    </source>
</evidence>
<protein>
    <submittedName>
        <fullName evidence="2">Uncharacterized protein</fullName>
    </submittedName>
</protein>
<sequence length="420" mass="46694">MKSLVFITILLIFGTQFESSQAKEKKCDHIIACDSKRHFDTTTCSCVCDDNCLGCRAPQKWSKSLCECHCPNEFNVQCGSHKYFDFETCACKCRESPAGCCKPHTWDRSSCSCKCPNVTKCPAGKDWNEHECLCKCHKTKSCKSPYVWREDTCSCGCPDVACIENNVVNSTTCKCQCDQSLSSTCITGVTSWNKNTCACDCIISDSTPSCIDGTILDPTTCDACIYPQTVACAPPQTWDKFNGTCDCGKVEECEIANDGGSHFWNPKKCACDCINSDTNCPVDTAFDYASCACMCTITSKNCPSGESFDPVTCQFATVECKWKCFPIRECSSIERQQCTGVFDEIRCRCKHSSKNLQLSKGSNCVKKEACKERFTFNLDKCKCECNKSLVSPKCPLDHWDEVNCRCIKVKARAPPKIIRK</sequence>
<dbReference type="EMBL" id="JADBJN010000004">
    <property type="protein sequence ID" value="KAG5667093.1"/>
    <property type="molecule type" value="Genomic_DNA"/>
</dbReference>
<dbReference type="AlphaFoldDB" id="A0A9J6BBL7"/>
<dbReference type="Proteomes" id="UP001107558">
    <property type="component" value="Chromosome 4"/>
</dbReference>
<reference evidence="2" key="1">
    <citation type="submission" date="2021-03" db="EMBL/GenBank/DDBJ databases">
        <title>Chromosome level genome of the anhydrobiotic midge Polypedilum vanderplanki.</title>
        <authorList>
            <person name="Yoshida Y."/>
            <person name="Kikawada T."/>
            <person name="Gusev O."/>
        </authorList>
    </citation>
    <scope>NUCLEOTIDE SEQUENCE</scope>
    <source>
        <strain evidence="2">NIAS01</strain>
        <tissue evidence="2">Whole body or cell culture</tissue>
    </source>
</reference>
<dbReference type="GO" id="GO:0005576">
    <property type="term" value="C:extracellular region"/>
    <property type="evidence" value="ECO:0007669"/>
    <property type="project" value="UniProtKB-SubCell"/>
</dbReference>
<dbReference type="OrthoDB" id="8878063at2759"/>
<feature type="chain" id="PRO_5039915239" evidence="1">
    <location>
        <begin position="23"/>
        <end position="420"/>
    </location>
</feature>
<proteinExistence type="predicted"/>
<evidence type="ECO:0000256" key="1">
    <source>
        <dbReference type="SAM" id="SignalP"/>
    </source>
</evidence>
<feature type="signal peptide" evidence="1">
    <location>
        <begin position="1"/>
        <end position="22"/>
    </location>
</feature>
<comment type="caution">
    <text evidence="2">The sequence shown here is derived from an EMBL/GenBank/DDBJ whole genome shotgun (WGS) entry which is preliminary data.</text>
</comment>
<accession>A0A9J6BBL7</accession>
<keyword evidence="1" id="KW-0732">Signal</keyword>
<organism evidence="2 3">
    <name type="scientific">Polypedilum vanderplanki</name>
    <name type="common">Sleeping chironomid midge</name>
    <dbReference type="NCBI Taxonomy" id="319348"/>
    <lineage>
        <taxon>Eukaryota</taxon>
        <taxon>Metazoa</taxon>
        <taxon>Ecdysozoa</taxon>
        <taxon>Arthropoda</taxon>
        <taxon>Hexapoda</taxon>
        <taxon>Insecta</taxon>
        <taxon>Pterygota</taxon>
        <taxon>Neoptera</taxon>
        <taxon>Endopterygota</taxon>
        <taxon>Diptera</taxon>
        <taxon>Nematocera</taxon>
        <taxon>Chironomoidea</taxon>
        <taxon>Chironomidae</taxon>
        <taxon>Chironominae</taxon>
        <taxon>Polypedilum</taxon>
        <taxon>Polypedilum</taxon>
    </lineage>
</organism>